<name>A0A9D1ML97_9FIRM</name>
<dbReference type="AlphaFoldDB" id="A0A9D1ML97"/>
<dbReference type="GO" id="GO:0008081">
    <property type="term" value="F:phosphoric diester hydrolase activity"/>
    <property type="evidence" value="ECO:0007669"/>
    <property type="project" value="TreeGrafter"/>
</dbReference>
<accession>A0A9D1ML97</accession>
<gene>
    <name evidence="9" type="ORF">IAB07_00145</name>
</gene>
<dbReference type="GO" id="GO:0006284">
    <property type="term" value="P:base-excision repair"/>
    <property type="evidence" value="ECO:0007669"/>
    <property type="project" value="TreeGrafter"/>
</dbReference>
<keyword evidence="7" id="KW-0234">DNA repair</keyword>
<dbReference type="SMART" id="SM00518">
    <property type="entry name" value="AP2Ec"/>
    <property type="match status" value="1"/>
</dbReference>
<comment type="similarity">
    <text evidence="2">Belongs to the AP endonuclease 2 family.</text>
</comment>
<comment type="cofactor">
    <cofactor evidence="1">
        <name>Zn(2+)</name>
        <dbReference type="ChEBI" id="CHEBI:29105"/>
    </cofactor>
</comment>
<sequence length="283" mass="31449">MIKFGPSGTCADFSAAGHAHTIEVPAWLKEHDLDCFEYSFGRGVRIGESSARAIGAEFAASGAEISVHAPYFINLATLEEEKAENNHRYIFDSLAALSLFGGSRCVIHPGSPLKAERGQAMDLLMKRLEKVAELKHELGYDDMYLCLETMGKAAQLGSLEEVIRMCGVDDSFIPCIDFGHLNAREGGVFFTDDDYARVIERLAEGVGEKKCSIMHVHFSKIEFSAKGEVRHLTFDDEKYGPPYEPLMRVFKKFALSPYIVCESAGTQTRDAQAMKRYYYGLDA</sequence>
<evidence type="ECO:0000256" key="3">
    <source>
        <dbReference type="ARBA" id="ARBA00022723"/>
    </source>
</evidence>
<organism evidence="9 10">
    <name type="scientific">Candidatus Caccalectryoclostridium excrementigallinarum</name>
    <dbReference type="NCBI Taxonomy" id="2840710"/>
    <lineage>
        <taxon>Bacteria</taxon>
        <taxon>Bacillati</taxon>
        <taxon>Bacillota</taxon>
        <taxon>Clostridia</taxon>
        <taxon>Christensenellales</taxon>
        <taxon>Christensenellaceae</taxon>
        <taxon>Christensenellaceae incertae sedis</taxon>
        <taxon>Candidatus Caccalectryoclostridium</taxon>
    </lineage>
</organism>
<dbReference type="PANTHER" id="PTHR21445">
    <property type="entry name" value="ENDONUCLEASE IV ENDODEOXYRIBONUCLEASE IV"/>
    <property type="match status" value="1"/>
</dbReference>
<evidence type="ECO:0000313" key="10">
    <source>
        <dbReference type="Proteomes" id="UP000824145"/>
    </source>
</evidence>
<evidence type="ECO:0000256" key="7">
    <source>
        <dbReference type="ARBA" id="ARBA00023204"/>
    </source>
</evidence>
<evidence type="ECO:0000313" key="9">
    <source>
        <dbReference type="EMBL" id="HIU62163.1"/>
    </source>
</evidence>
<dbReference type="Pfam" id="PF01261">
    <property type="entry name" value="AP_endonuc_2"/>
    <property type="match status" value="1"/>
</dbReference>
<evidence type="ECO:0000256" key="5">
    <source>
        <dbReference type="ARBA" id="ARBA00022801"/>
    </source>
</evidence>
<reference evidence="9" key="1">
    <citation type="submission" date="2020-10" db="EMBL/GenBank/DDBJ databases">
        <authorList>
            <person name="Gilroy R."/>
        </authorList>
    </citation>
    <scope>NUCLEOTIDE SEQUENCE</scope>
    <source>
        <strain evidence="9">9366</strain>
    </source>
</reference>
<reference evidence="9" key="2">
    <citation type="journal article" date="2021" name="PeerJ">
        <title>Extensive microbial diversity within the chicken gut microbiome revealed by metagenomics and culture.</title>
        <authorList>
            <person name="Gilroy R."/>
            <person name="Ravi A."/>
            <person name="Getino M."/>
            <person name="Pursley I."/>
            <person name="Horton D.L."/>
            <person name="Alikhan N.F."/>
            <person name="Baker D."/>
            <person name="Gharbi K."/>
            <person name="Hall N."/>
            <person name="Watson M."/>
            <person name="Adriaenssens E.M."/>
            <person name="Foster-Nyarko E."/>
            <person name="Jarju S."/>
            <person name="Secka A."/>
            <person name="Antonio M."/>
            <person name="Oren A."/>
            <person name="Chaudhuri R.R."/>
            <person name="La Ragione R."/>
            <person name="Hildebrand F."/>
            <person name="Pallen M.J."/>
        </authorList>
    </citation>
    <scope>NUCLEOTIDE SEQUENCE</scope>
    <source>
        <strain evidence="9">9366</strain>
    </source>
</reference>
<keyword evidence="6" id="KW-0862">Zinc</keyword>
<proteinExistence type="inferred from homology"/>
<dbReference type="InterPro" id="IPR018246">
    <property type="entry name" value="AP_endonuc_F2_Zn_BS"/>
</dbReference>
<dbReference type="PROSITE" id="PS00729">
    <property type="entry name" value="AP_NUCLEASE_F2_1"/>
    <property type="match status" value="1"/>
</dbReference>
<dbReference type="SUPFAM" id="SSF51658">
    <property type="entry name" value="Xylose isomerase-like"/>
    <property type="match status" value="1"/>
</dbReference>
<feature type="domain" description="Xylose isomerase-like TIM barrel" evidence="8">
    <location>
        <begin position="26"/>
        <end position="269"/>
    </location>
</feature>
<protein>
    <submittedName>
        <fullName evidence="9">TIM barrel protein</fullName>
    </submittedName>
</protein>
<dbReference type="InterPro" id="IPR001719">
    <property type="entry name" value="AP_endonuc_2"/>
</dbReference>
<keyword evidence="5" id="KW-0378">Hydrolase</keyword>
<comment type="caution">
    <text evidence="9">The sequence shown here is derived from an EMBL/GenBank/DDBJ whole genome shotgun (WGS) entry which is preliminary data.</text>
</comment>
<evidence type="ECO:0000259" key="8">
    <source>
        <dbReference type="Pfam" id="PF01261"/>
    </source>
</evidence>
<dbReference type="GO" id="GO:0008270">
    <property type="term" value="F:zinc ion binding"/>
    <property type="evidence" value="ECO:0007669"/>
    <property type="project" value="InterPro"/>
</dbReference>
<evidence type="ECO:0000256" key="4">
    <source>
        <dbReference type="ARBA" id="ARBA00022763"/>
    </source>
</evidence>
<keyword evidence="3" id="KW-0479">Metal-binding</keyword>
<dbReference type="GO" id="GO:0003677">
    <property type="term" value="F:DNA binding"/>
    <property type="evidence" value="ECO:0007669"/>
    <property type="project" value="InterPro"/>
</dbReference>
<dbReference type="GO" id="GO:0003906">
    <property type="term" value="F:DNA-(apurinic or apyrimidinic site) endonuclease activity"/>
    <property type="evidence" value="ECO:0007669"/>
    <property type="project" value="TreeGrafter"/>
</dbReference>
<evidence type="ECO:0000256" key="6">
    <source>
        <dbReference type="ARBA" id="ARBA00022833"/>
    </source>
</evidence>
<dbReference type="Gene3D" id="3.20.20.150">
    <property type="entry name" value="Divalent-metal-dependent TIM barrel enzymes"/>
    <property type="match status" value="1"/>
</dbReference>
<dbReference type="PANTHER" id="PTHR21445:SF0">
    <property type="entry name" value="APURINIC-APYRIMIDINIC ENDONUCLEASE"/>
    <property type="match status" value="1"/>
</dbReference>
<keyword evidence="4" id="KW-0227">DNA damage</keyword>
<evidence type="ECO:0000256" key="1">
    <source>
        <dbReference type="ARBA" id="ARBA00001947"/>
    </source>
</evidence>
<dbReference type="EMBL" id="DVNJ01000001">
    <property type="protein sequence ID" value="HIU62163.1"/>
    <property type="molecule type" value="Genomic_DNA"/>
</dbReference>
<dbReference type="InterPro" id="IPR036237">
    <property type="entry name" value="Xyl_isomerase-like_sf"/>
</dbReference>
<evidence type="ECO:0000256" key="2">
    <source>
        <dbReference type="ARBA" id="ARBA00005340"/>
    </source>
</evidence>
<dbReference type="InterPro" id="IPR013022">
    <property type="entry name" value="Xyl_isomerase-like_TIM-brl"/>
</dbReference>
<dbReference type="Proteomes" id="UP000824145">
    <property type="component" value="Unassembled WGS sequence"/>
</dbReference>